<dbReference type="Proteomes" id="UP000031563">
    <property type="component" value="Unassembled WGS sequence"/>
</dbReference>
<accession>A0A0F5I295</accession>
<evidence type="ECO:0000259" key="1">
    <source>
        <dbReference type="Pfam" id="PF13679"/>
    </source>
</evidence>
<dbReference type="SUPFAM" id="SSF53335">
    <property type="entry name" value="S-adenosyl-L-methionine-dependent methyltransferases"/>
    <property type="match status" value="1"/>
</dbReference>
<dbReference type="InterPro" id="IPR029063">
    <property type="entry name" value="SAM-dependent_MTases_sf"/>
</dbReference>
<dbReference type="STRING" id="1221996.QY95_02271"/>
<proteinExistence type="predicted"/>
<dbReference type="Pfam" id="PF13679">
    <property type="entry name" value="Methyltransf_32"/>
    <property type="match status" value="1"/>
</dbReference>
<dbReference type="RefSeq" id="WP_040047618.1">
    <property type="nucleotide sequence ID" value="NZ_JWIR02000040.1"/>
</dbReference>
<evidence type="ECO:0000313" key="2">
    <source>
        <dbReference type="EMBL" id="KKB39641.1"/>
    </source>
</evidence>
<evidence type="ECO:0000313" key="3">
    <source>
        <dbReference type="Proteomes" id="UP000031563"/>
    </source>
</evidence>
<gene>
    <name evidence="2" type="ORF">QY95_02271</name>
</gene>
<protein>
    <recommendedName>
        <fullName evidence="1">Methyltransferase domain-containing protein</fullName>
    </recommendedName>
</protein>
<name>A0A0F5I295_BACTR</name>
<dbReference type="OrthoDB" id="9780095at2"/>
<dbReference type="InterPro" id="IPR025714">
    <property type="entry name" value="Methyltranfer_dom"/>
</dbReference>
<feature type="domain" description="Methyltransferase" evidence="1">
    <location>
        <begin position="39"/>
        <end position="110"/>
    </location>
</feature>
<reference evidence="2" key="1">
    <citation type="submission" date="2015-02" db="EMBL/GenBank/DDBJ databases">
        <title>Genome Assembly of Bacillaceae bacterium MTCC 8252.</title>
        <authorList>
            <person name="Verma A."/>
            <person name="Khatri I."/>
            <person name="Mual P."/>
            <person name="Subramanian S."/>
            <person name="Krishnamurthi S."/>
        </authorList>
    </citation>
    <scope>NUCLEOTIDE SEQUENCE [LARGE SCALE GENOMIC DNA]</scope>
    <source>
        <strain evidence="2">MTCC 8252</strain>
    </source>
</reference>
<dbReference type="EMBL" id="JWIR02000040">
    <property type="protein sequence ID" value="KKB39641.1"/>
    <property type="molecule type" value="Genomic_DNA"/>
</dbReference>
<comment type="caution">
    <text evidence="2">The sequence shown here is derived from an EMBL/GenBank/DDBJ whole genome shotgun (WGS) entry which is preliminary data.</text>
</comment>
<dbReference type="AlphaFoldDB" id="A0A0F5I295"/>
<sequence>MSEKEYDRVLHIHTSDHWNVLYQSIHYNPYEATPYAALNELFEEYEVAKTDGVVDFGCGKGRLLFYIHHRFQIRVTGVEVNRQLYEEAMNNREAYMRKKKRTDGVMHFECCPAEQYEVKKEDNRFYFFNPFSIHIFMKVVDNILRSVEGEKRSVDLILYYPTVEYIQFLERQTPFELFKEVTVPGWYERDDNERFLIFRYEH</sequence>
<organism evidence="2 3">
    <name type="scientific">Bacillus thermotolerans</name>
    <name type="common">Quasibacillus thermotolerans</name>
    <dbReference type="NCBI Taxonomy" id="1221996"/>
    <lineage>
        <taxon>Bacteria</taxon>
        <taxon>Bacillati</taxon>
        <taxon>Bacillota</taxon>
        <taxon>Bacilli</taxon>
        <taxon>Bacillales</taxon>
        <taxon>Bacillaceae</taxon>
        <taxon>Bacillus</taxon>
    </lineage>
</organism>
<keyword evidence="3" id="KW-1185">Reference proteome</keyword>
<dbReference type="Gene3D" id="3.40.50.150">
    <property type="entry name" value="Vaccinia Virus protein VP39"/>
    <property type="match status" value="1"/>
</dbReference>
<dbReference type="CDD" id="cd02440">
    <property type="entry name" value="AdoMet_MTases"/>
    <property type="match status" value="1"/>
</dbReference>